<sequence length="62" mass="6751">MGNCRLVVLNESNLSVLTTAMTTAQGTFHIVRSAFKYKPLTIVAYDPTGKYQALAFNGLIAE</sequence>
<keyword evidence="2" id="KW-1185">Reference proteome</keyword>
<proteinExistence type="predicted"/>
<evidence type="ECO:0000313" key="2">
    <source>
        <dbReference type="Proteomes" id="UP001201273"/>
    </source>
</evidence>
<dbReference type="Proteomes" id="UP001201273">
    <property type="component" value="Unassembled WGS sequence"/>
</dbReference>
<evidence type="ECO:0000313" key="1">
    <source>
        <dbReference type="EMBL" id="MCE2594401.1"/>
    </source>
</evidence>
<comment type="caution">
    <text evidence="1">The sequence shown here is derived from an EMBL/GenBank/DDBJ whole genome shotgun (WGS) entry which is preliminary data.</text>
</comment>
<dbReference type="EMBL" id="JAIMJA010000005">
    <property type="protein sequence ID" value="MCE2594401.1"/>
    <property type="molecule type" value="Genomic_DNA"/>
</dbReference>
<dbReference type="RefSeq" id="WP_233051941.1">
    <property type="nucleotide sequence ID" value="NZ_JAIMJA010000005.1"/>
</dbReference>
<organism evidence="1 2">
    <name type="scientific">Motilimonas cestriensis</name>
    <dbReference type="NCBI Taxonomy" id="2742685"/>
    <lineage>
        <taxon>Bacteria</taxon>
        <taxon>Pseudomonadati</taxon>
        <taxon>Pseudomonadota</taxon>
        <taxon>Gammaproteobacteria</taxon>
        <taxon>Alteromonadales</taxon>
        <taxon>Alteromonadales genera incertae sedis</taxon>
        <taxon>Motilimonas</taxon>
    </lineage>
</organism>
<gene>
    <name evidence="1" type="ORF">K6Y31_06200</name>
</gene>
<name>A0ABS8W9Y8_9GAMM</name>
<accession>A0ABS8W9Y8</accession>
<reference evidence="1 2" key="1">
    <citation type="journal article" date="2022" name="Environ. Microbiol. Rep.">
        <title>Eco-phylogenetic analyses reveal divergent evolution of vitamin B12 metabolism in the marine bacterial family 'Psychromonadaceae'.</title>
        <authorList>
            <person name="Jin X."/>
            <person name="Yang Y."/>
            <person name="Cao H."/>
            <person name="Gao B."/>
            <person name="Zhao Z."/>
        </authorList>
    </citation>
    <scope>NUCLEOTIDE SEQUENCE [LARGE SCALE GENOMIC DNA]</scope>
    <source>
        <strain evidence="1 2">MKS20</strain>
    </source>
</reference>
<protein>
    <submittedName>
        <fullName evidence="1">Uncharacterized protein</fullName>
    </submittedName>
</protein>